<proteinExistence type="predicted"/>
<dbReference type="EMBL" id="SLWR01000001">
    <property type="protein sequence ID" value="TCO51883.1"/>
    <property type="molecule type" value="Genomic_DNA"/>
</dbReference>
<accession>A0A4R2J154</accession>
<comment type="caution">
    <text evidence="1">The sequence shown here is derived from an EMBL/GenBank/DDBJ whole genome shotgun (WGS) entry which is preliminary data.</text>
</comment>
<gene>
    <name evidence="1" type="ORF">EV646_101879</name>
</gene>
<organism evidence="1 2">
    <name type="scientific">Kribbella antiqua</name>
    <dbReference type="NCBI Taxonomy" id="2512217"/>
    <lineage>
        <taxon>Bacteria</taxon>
        <taxon>Bacillati</taxon>
        <taxon>Actinomycetota</taxon>
        <taxon>Actinomycetes</taxon>
        <taxon>Propionibacteriales</taxon>
        <taxon>Kribbellaceae</taxon>
        <taxon>Kribbella</taxon>
    </lineage>
</organism>
<evidence type="ECO:0000313" key="2">
    <source>
        <dbReference type="Proteomes" id="UP000295573"/>
    </source>
</evidence>
<protein>
    <submittedName>
        <fullName evidence="1">Uncharacterized protein</fullName>
    </submittedName>
</protein>
<dbReference type="AlphaFoldDB" id="A0A4R2J154"/>
<sequence>MGTRGGHVVGVGWNELGFEEVRRLQLGAFSRGQANTYGVSDRTLAVRCRNGLIQRVYRRVYVDFSGPLPWATRVWAAWLAYGPEAAVGGETALRRYGLDGAWGDQVIWLDIPHERRVRSQAGIVLTRCRDLDGRVVGSREPPIVRLEVAVLTVASRRTRPDDAIALVLDACRQRRTTPQRLLAELDRLQRLPRRAAFVEVLKDAAEGAESFLELIYLRKVERAHGLPTAVRQVRAANGRGTVYRDAEYEDYGLIVELDGRAGHEDAVSRWRDMGRDNAALMTAKPTLRFGYQLVGDPCAAAAQVARVLQIRGWRGQPTPCGPTCSLLPTLSDLGSAAHAN</sequence>
<reference evidence="1 2" key="1">
    <citation type="journal article" date="2015" name="Stand. Genomic Sci.">
        <title>Genomic Encyclopedia of Bacterial and Archaeal Type Strains, Phase III: the genomes of soil and plant-associated and newly described type strains.</title>
        <authorList>
            <person name="Whitman W.B."/>
            <person name="Woyke T."/>
            <person name="Klenk H.P."/>
            <person name="Zhou Y."/>
            <person name="Lilburn T.G."/>
            <person name="Beck B.J."/>
            <person name="De Vos P."/>
            <person name="Vandamme P."/>
            <person name="Eisen J.A."/>
            <person name="Garrity G."/>
            <person name="Hugenholtz P."/>
            <person name="Kyrpides N.C."/>
        </authorList>
    </citation>
    <scope>NUCLEOTIDE SEQUENCE [LARGE SCALE GENOMIC DNA]</scope>
    <source>
        <strain evidence="1 2">VKM Ac-2541</strain>
    </source>
</reference>
<dbReference type="Proteomes" id="UP000295573">
    <property type="component" value="Unassembled WGS sequence"/>
</dbReference>
<name>A0A4R2J154_9ACTN</name>
<evidence type="ECO:0000313" key="1">
    <source>
        <dbReference type="EMBL" id="TCO51883.1"/>
    </source>
</evidence>
<keyword evidence="2" id="KW-1185">Reference proteome</keyword>